<protein>
    <submittedName>
        <fullName evidence="1">Uncharacterized protein</fullName>
    </submittedName>
</protein>
<dbReference type="AlphaFoldDB" id="A0AAD9JFH7"/>
<reference evidence="1" key="1">
    <citation type="journal article" date="2023" name="Mol. Biol. Evol.">
        <title>Third-Generation Sequencing Reveals the Adaptive Role of the Epigenome in Three Deep-Sea Polychaetes.</title>
        <authorList>
            <person name="Perez M."/>
            <person name="Aroh O."/>
            <person name="Sun Y."/>
            <person name="Lan Y."/>
            <person name="Juniper S.K."/>
            <person name="Young C.R."/>
            <person name="Angers B."/>
            <person name="Qian P.Y."/>
        </authorList>
    </citation>
    <scope>NUCLEOTIDE SEQUENCE</scope>
    <source>
        <strain evidence="1">P08H-3</strain>
    </source>
</reference>
<gene>
    <name evidence="1" type="ORF">LSH36_366g05051</name>
</gene>
<evidence type="ECO:0000313" key="1">
    <source>
        <dbReference type="EMBL" id="KAK2151365.1"/>
    </source>
</evidence>
<sequence>MKLKGSGVFVIEDLTKSRAQLLYKTCRLKGQTKIQYTWIKTGAIFVKLLNGDVMKIVSEEMYQELYVLITVT</sequence>
<proteinExistence type="predicted"/>
<name>A0AAD9JFH7_9ANNE</name>
<organism evidence="1 2">
    <name type="scientific">Paralvinella palmiformis</name>
    <dbReference type="NCBI Taxonomy" id="53620"/>
    <lineage>
        <taxon>Eukaryota</taxon>
        <taxon>Metazoa</taxon>
        <taxon>Spiralia</taxon>
        <taxon>Lophotrochozoa</taxon>
        <taxon>Annelida</taxon>
        <taxon>Polychaeta</taxon>
        <taxon>Sedentaria</taxon>
        <taxon>Canalipalpata</taxon>
        <taxon>Terebellida</taxon>
        <taxon>Terebelliformia</taxon>
        <taxon>Alvinellidae</taxon>
        <taxon>Paralvinella</taxon>
    </lineage>
</organism>
<evidence type="ECO:0000313" key="2">
    <source>
        <dbReference type="Proteomes" id="UP001208570"/>
    </source>
</evidence>
<dbReference type="EMBL" id="JAODUP010000366">
    <property type="protein sequence ID" value="KAK2151365.1"/>
    <property type="molecule type" value="Genomic_DNA"/>
</dbReference>
<dbReference type="Proteomes" id="UP001208570">
    <property type="component" value="Unassembled WGS sequence"/>
</dbReference>
<comment type="caution">
    <text evidence="1">The sequence shown here is derived from an EMBL/GenBank/DDBJ whole genome shotgun (WGS) entry which is preliminary data.</text>
</comment>
<keyword evidence="2" id="KW-1185">Reference proteome</keyword>
<accession>A0AAD9JFH7</accession>